<keyword evidence="1 6" id="KW-0489">Methyltransferase</keyword>
<dbReference type="SUPFAM" id="SSF53335">
    <property type="entry name" value="S-adenosyl-L-methionine-dependent methyltransferases"/>
    <property type="match status" value="1"/>
</dbReference>
<proteinExistence type="predicted"/>
<keyword evidence="7" id="KW-1185">Reference proteome</keyword>
<dbReference type="Proteomes" id="UP000799757">
    <property type="component" value="Unassembled WGS sequence"/>
</dbReference>
<evidence type="ECO:0000313" key="7">
    <source>
        <dbReference type="Proteomes" id="UP000799757"/>
    </source>
</evidence>
<evidence type="ECO:0000256" key="2">
    <source>
        <dbReference type="ARBA" id="ARBA00022679"/>
    </source>
</evidence>
<keyword evidence="2 6" id="KW-0808">Transferase</keyword>
<sequence>MAAQANGTLANGTLHANGTHQANGTVQTPSTSILALAQNILEVTQDMTKYFQANNLVAPTFALNSHDPPETAEYRRLHADLKTSLEDLQRLIDGPRRWLRYFCCTCYDLGALQIACDFNFFQLVPARGEITLEELAKKAGLDQDRTARVIRQLMTYRMFEELRPKVFSHSSTSIAMHEDEELRAVVHCTLDELFKASADCDISLKADPHNAHHDINPFATRHGCGPFEFYKKYPEKAVRFSNAMAGLRKMNSHIDFLLKDGFNWSGIKGTVVDVGGGNGHLSKSLAQLHPDLNFVVQDSNADMLAQGRDSLSDDLRDRVTFLQHSFFEPQPVKNAAAFLIRQVTHNWADHDVVRIFKSFVPGLENTSPDTPVLINDIIIPEPGAWPRHHERTARQIDICMLVNLGAKQRTKDEFEGLLKEADARYEIRDVFDDGPLGLLVVYLKR</sequence>
<protein>
    <submittedName>
        <fullName evidence="6">O-methyltransferase</fullName>
    </submittedName>
</protein>
<reference evidence="6" key="1">
    <citation type="journal article" date="2020" name="Stud. Mycol.">
        <title>101 Dothideomycetes genomes: a test case for predicting lifestyles and emergence of pathogens.</title>
        <authorList>
            <person name="Haridas S."/>
            <person name="Albert R."/>
            <person name="Binder M."/>
            <person name="Bloem J."/>
            <person name="Labutti K."/>
            <person name="Salamov A."/>
            <person name="Andreopoulos B."/>
            <person name="Baker S."/>
            <person name="Barry K."/>
            <person name="Bills G."/>
            <person name="Bluhm B."/>
            <person name="Cannon C."/>
            <person name="Castanera R."/>
            <person name="Culley D."/>
            <person name="Daum C."/>
            <person name="Ezra D."/>
            <person name="Gonzalez J."/>
            <person name="Henrissat B."/>
            <person name="Kuo A."/>
            <person name="Liang C."/>
            <person name="Lipzen A."/>
            <person name="Lutzoni F."/>
            <person name="Magnuson J."/>
            <person name="Mondo S."/>
            <person name="Nolan M."/>
            <person name="Ohm R."/>
            <person name="Pangilinan J."/>
            <person name="Park H.-J."/>
            <person name="Ramirez L."/>
            <person name="Alfaro M."/>
            <person name="Sun H."/>
            <person name="Tritt A."/>
            <person name="Yoshinaga Y."/>
            <person name="Zwiers L.-H."/>
            <person name="Turgeon B."/>
            <person name="Goodwin S."/>
            <person name="Spatafora J."/>
            <person name="Crous P."/>
            <person name="Grigoriev I."/>
        </authorList>
    </citation>
    <scope>NUCLEOTIDE SEQUENCE</scope>
    <source>
        <strain evidence="6">CBS 109.77</strain>
    </source>
</reference>
<dbReference type="CDD" id="cd02440">
    <property type="entry name" value="AdoMet_MTases"/>
    <property type="match status" value="1"/>
</dbReference>
<dbReference type="Gene3D" id="3.40.50.150">
    <property type="entry name" value="Vaccinia Virus protein VP39"/>
    <property type="match status" value="1"/>
</dbReference>
<evidence type="ECO:0000256" key="1">
    <source>
        <dbReference type="ARBA" id="ARBA00022603"/>
    </source>
</evidence>
<dbReference type="InterPro" id="IPR029063">
    <property type="entry name" value="SAM-dependent_MTases_sf"/>
</dbReference>
<dbReference type="Gene3D" id="1.10.10.10">
    <property type="entry name" value="Winged helix-like DNA-binding domain superfamily/Winged helix DNA-binding domain"/>
    <property type="match status" value="1"/>
</dbReference>
<dbReference type="InterPro" id="IPR036390">
    <property type="entry name" value="WH_DNA-bd_sf"/>
</dbReference>
<keyword evidence="3" id="KW-0949">S-adenosyl-L-methionine</keyword>
<dbReference type="EMBL" id="MU001749">
    <property type="protein sequence ID" value="KAF2800330.1"/>
    <property type="molecule type" value="Genomic_DNA"/>
</dbReference>
<dbReference type="PROSITE" id="PS51683">
    <property type="entry name" value="SAM_OMT_II"/>
    <property type="match status" value="1"/>
</dbReference>
<evidence type="ECO:0000313" key="6">
    <source>
        <dbReference type="EMBL" id="KAF2800330.1"/>
    </source>
</evidence>
<evidence type="ECO:0000256" key="4">
    <source>
        <dbReference type="SAM" id="MobiDB-lite"/>
    </source>
</evidence>
<dbReference type="GO" id="GO:0008171">
    <property type="term" value="F:O-methyltransferase activity"/>
    <property type="evidence" value="ECO:0007669"/>
    <property type="project" value="InterPro"/>
</dbReference>
<evidence type="ECO:0000256" key="3">
    <source>
        <dbReference type="ARBA" id="ARBA00022691"/>
    </source>
</evidence>
<dbReference type="Pfam" id="PF00891">
    <property type="entry name" value="Methyltransf_2"/>
    <property type="match status" value="1"/>
</dbReference>
<gene>
    <name evidence="6" type="ORF">K505DRAFT_292914</name>
</gene>
<dbReference type="GO" id="GO:0032259">
    <property type="term" value="P:methylation"/>
    <property type="evidence" value="ECO:0007669"/>
    <property type="project" value="UniProtKB-KW"/>
</dbReference>
<dbReference type="AlphaFoldDB" id="A0A6A6XV62"/>
<dbReference type="InterPro" id="IPR036388">
    <property type="entry name" value="WH-like_DNA-bd_sf"/>
</dbReference>
<dbReference type="OrthoDB" id="2410195at2759"/>
<dbReference type="InterPro" id="IPR016461">
    <property type="entry name" value="COMT-like"/>
</dbReference>
<feature type="domain" description="O-methyltransferase C-terminal" evidence="5">
    <location>
        <begin position="216"/>
        <end position="421"/>
    </location>
</feature>
<dbReference type="PANTHER" id="PTHR43712">
    <property type="entry name" value="PUTATIVE (AFU_ORTHOLOGUE AFUA_4G14580)-RELATED"/>
    <property type="match status" value="1"/>
</dbReference>
<dbReference type="InterPro" id="IPR001077">
    <property type="entry name" value="COMT_C"/>
</dbReference>
<organism evidence="6 7">
    <name type="scientific">Melanomma pulvis-pyrius CBS 109.77</name>
    <dbReference type="NCBI Taxonomy" id="1314802"/>
    <lineage>
        <taxon>Eukaryota</taxon>
        <taxon>Fungi</taxon>
        <taxon>Dikarya</taxon>
        <taxon>Ascomycota</taxon>
        <taxon>Pezizomycotina</taxon>
        <taxon>Dothideomycetes</taxon>
        <taxon>Pleosporomycetidae</taxon>
        <taxon>Pleosporales</taxon>
        <taxon>Melanommataceae</taxon>
        <taxon>Melanomma</taxon>
    </lineage>
</organism>
<dbReference type="PANTHER" id="PTHR43712:SF12">
    <property type="entry name" value="STERIGMATOCYSTIN 8-O-METHYLTRANSFERASE"/>
    <property type="match status" value="1"/>
</dbReference>
<evidence type="ECO:0000259" key="5">
    <source>
        <dbReference type="Pfam" id="PF00891"/>
    </source>
</evidence>
<accession>A0A6A6XV62</accession>
<dbReference type="SUPFAM" id="SSF46785">
    <property type="entry name" value="Winged helix' DNA-binding domain"/>
    <property type="match status" value="1"/>
</dbReference>
<feature type="region of interest" description="Disordered" evidence="4">
    <location>
        <begin position="1"/>
        <end position="22"/>
    </location>
</feature>
<name>A0A6A6XV62_9PLEO</name>